<keyword evidence="1" id="KW-1133">Transmembrane helix</keyword>
<dbReference type="OrthoDB" id="495053at2759"/>
<protein>
    <submittedName>
        <fullName evidence="2">Uncharacterized protein</fullName>
    </submittedName>
</protein>
<dbReference type="RefSeq" id="XP_001418227.1">
    <property type="nucleotide sequence ID" value="XM_001418190.1"/>
</dbReference>
<dbReference type="KEGG" id="olu:OSTLU_92889"/>
<dbReference type="EMBL" id="CP000586">
    <property type="protein sequence ID" value="ABO96520.1"/>
    <property type="molecule type" value="Genomic_DNA"/>
</dbReference>
<dbReference type="Proteomes" id="UP000001568">
    <property type="component" value="Chromosome 6"/>
</dbReference>
<accession>A4RYV1</accession>
<feature type="transmembrane region" description="Helical" evidence="1">
    <location>
        <begin position="55"/>
        <end position="72"/>
    </location>
</feature>
<feature type="transmembrane region" description="Helical" evidence="1">
    <location>
        <begin position="84"/>
        <end position="102"/>
    </location>
</feature>
<proteinExistence type="predicted"/>
<name>A4RYV1_OSTLU</name>
<keyword evidence="3" id="KW-1185">Reference proteome</keyword>
<dbReference type="OMA" id="WFILGEL"/>
<dbReference type="AlphaFoldDB" id="A4RYV1"/>
<feature type="transmembrane region" description="Helical" evidence="1">
    <location>
        <begin position="108"/>
        <end position="130"/>
    </location>
</feature>
<keyword evidence="1" id="KW-0812">Transmembrane</keyword>
<dbReference type="GeneID" id="5002381"/>
<dbReference type="HOGENOM" id="CLU_1672208_0_0_1"/>
<reference evidence="2 3" key="1">
    <citation type="journal article" date="2007" name="Proc. Natl. Acad. Sci. U.S.A.">
        <title>The tiny eukaryote Ostreococcus provides genomic insights into the paradox of plankton speciation.</title>
        <authorList>
            <person name="Palenik B."/>
            <person name="Grimwood J."/>
            <person name="Aerts A."/>
            <person name="Rouze P."/>
            <person name="Salamov A."/>
            <person name="Putnam N."/>
            <person name="Dupont C."/>
            <person name="Jorgensen R."/>
            <person name="Derelle E."/>
            <person name="Rombauts S."/>
            <person name="Zhou K."/>
            <person name="Otillar R."/>
            <person name="Merchant S.S."/>
            <person name="Podell S."/>
            <person name="Gaasterland T."/>
            <person name="Napoli C."/>
            <person name="Gendler K."/>
            <person name="Manuell A."/>
            <person name="Tai V."/>
            <person name="Vallon O."/>
            <person name="Piganeau G."/>
            <person name="Jancek S."/>
            <person name="Heijde M."/>
            <person name="Jabbari K."/>
            <person name="Bowler C."/>
            <person name="Lohr M."/>
            <person name="Robbens S."/>
            <person name="Werner G."/>
            <person name="Dubchak I."/>
            <person name="Pazour G.J."/>
            <person name="Ren Q."/>
            <person name="Paulsen I."/>
            <person name="Delwiche C."/>
            <person name="Schmutz J."/>
            <person name="Rokhsar D."/>
            <person name="Van de Peer Y."/>
            <person name="Moreau H."/>
            <person name="Grigoriev I.V."/>
        </authorList>
    </citation>
    <scope>NUCLEOTIDE SEQUENCE [LARGE SCALE GENOMIC DNA]</scope>
    <source>
        <strain evidence="2 3">CCE9901</strain>
    </source>
</reference>
<gene>
    <name evidence="2" type="ORF">OSTLU_92889</name>
</gene>
<organism evidence="2 3">
    <name type="scientific">Ostreococcus lucimarinus (strain CCE9901)</name>
    <dbReference type="NCBI Taxonomy" id="436017"/>
    <lineage>
        <taxon>Eukaryota</taxon>
        <taxon>Viridiplantae</taxon>
        <taxon>Chlorophyta</taxon>
        <taxon>Mamiellophyceae</taxon>
        <taxon>Mamiellales</taxon>
        <taxon>Bathycoccaceae</taxon>
        <taxon>Ostreococcus</taxon>
    </lineage>
</organism>
<evidence type="ECO:0000313" key="3">
    <source>
        <dbReference type="Proteomes" id="UP000001568"/>
    </source>
</evidence>
<keyword evidence="1" id="KW-0472">Membrane</keyword>
<sequence length="158" mass="18265">MRRNSSLQDVRAFVKHFPEHLSWRAQRESFAHEAMQYALWIPFAIGAYAMHLRTLSYLFATWFVLGEMMLVYTHEAHRKVLRGLRWWHIAIGIGAGVLYRGAPLVGTFGRFVVDYVFWGVIAMACVFPLVPKTFRADVPDLVYMLGFLRKPTEGRKSA</sequence>
<evidence type="ECO:0000256" key="1">
    <source>
        <dbReference type="SAM" id="Phobius"/>
    </source>
</evidence>
<dbReference type="Gramene" id="ABO96520">
    <property type="protein sequence ID" value="ABO96520"/>
    <property type="gene ID" value="OSTLU_92889"/>
</dbReference>
<evidence type="ECO:0000313" key="2">
    <source>
        <dbReference type="EMBL" id="ABO96520.1"/>
    </source>
</evidence>